<sequence length="101" mass="10880">MEGSGEYGKRTVCLSLRLKKRYNTSSPNVTQVTEPCPPVVSPRPAPVPCITGGCQSSADLVLNQVTNKLVSAMSTIPVSSTSIYISNFDPSFNDFDIGVRR</sequence>
<evidence type="ECO:0000313" key="2">
    <source>
        <dbReference type="Proteomes" id="UP000663880"/>
    </source>
</evidence>
<proteinExistence type="predicted"/>
<dbReference type="Proteomes" id="UP000663880">
    <property type="component" value="Unassembled WGS sequence"/>
</dbReference>
<evidence type="ECO:0000313" key="1">
    <source>
        <dbReference type="EMBL" id="CAF4958229.1"/>
    </source>
</evidence>
<organism evidence="1 2">
    <name type="scientific">Pieris macdunnoughi</name>
    <dbReference type="NCBI Taxonomy" id="345717"/>
    <lineage>
        <taxon>Eukaryota</taxon>
        <taxon>Metazoa</taxon>
        <taxon>Ecdysozoa</taxon>
        <taxon>Arthropoda</taxon>
        <taxon>Hexapoda</taxon>
        <taxon>Insecta</taxon>
        <taxon>Pterygota</taxon>
        <taxon>Neoptera</taxon>
        <taxon>Endopterygota</taxon>
        <taxon>Lepidoptera</taxon>
        <taxon>Glossata</taxon>
        <taxon>Ditrysia</taxon>
        <taxon>Papilionoidea</taxon>
        <taxon>Pieridae</taxon>
        <taxon>Pierinae</taxon>
        <taxon>Pieris</taxon>
    </lineage>
</organism>
<dbReference type="AlphaFoldDB" id="A0A821YB05"/>
<comment type="caution">
    <text evidence="1">The sequence shown here is derived from an EMBL/GenBank/DDBJ whole genome shotgun (WGS) entry which is preliminary data.</text>
</comment>
<accession>A0A821YB05</accession>
<name>A0A821YB05_9NEOP</name>
<reference evidence="1" key="1">
    <citation type="submission" date="2021-02" db="EMBL/GenBank/DDBJ databases">
        <authorList>
            <person name="Steward A R."/>
        </authorList>
    </citation>
    <scope>NUCLEOTIDE SEQUENCE</scope>
</reference>
<dbReference type="EMBL" id="CAJOBZ010000087">
    <property type="protein sequence ID" value="CAF4958229.1"/>
    <property type="molecule type" value="Genomic_DNA"/>
</dbReference>
<protein>
    <submittedName>
        <fullName evidence="1">Uncharacterized protein</fullName>
    </submittedName>
</protein>
<keyword evidence="2" id="KW-1185">Reference proteome</keyword>
<gene>
    <name evidence="1" type="ORF">PMACD_LOCUS16474</name>
</gene>